<protein>
    <recommendedName>
        <fullName evidence="2">RING-type E3 ubiquitin transferase</fullName>
        <ecNumber evidence="2">2.3.2.27</ecNumber>
    </recommendedName>
</protein>
<feature type="domain" description="RING-type" evidence="10">
    <location>
        <begin position="343"/>
        <end position="384"/>
    </location>
</feature>
<gene>
    <name evidence="11" type="ORF">BDZ85DRAFT_280275</name>
</gene>
<evidence type="ECO:0000256" key="8">
    <source>
        <dbReference type="PROSITE-ProRule" id="PRU00175"/>
    </source>
</evidence>
<dbReference type="GO" id="GO:0006511">
    <property type="term" value="P:ubiquitin-dependent protein catabolic process"/>
    <property type="evidence" value="ECO:0007669"/>
    <property type="project" value="TreeGrafter"/>
</dbReference>
<dbReference type="EMBL" id="ML992504">
    <property type="protein sequence ID" value="KAF2225075.1"/>
    <property type="molecule type" value="Genomic_DNA"/>
</dbReference>
<evidence type="ECO:0000313" key="12">
    <source>
        <dbReference type="Proteomes" id="UP000799538"/>
    </source>
</evidence>
<evidence type="ECO:0000256" key="3">
    <source>
        <dbReference type="ARBA" id="ARBA00022679"/>
    </source>
</evidence>
<feature type="compositionally biased region" description="Polar residues" evidence="9">
    <location>
        <begin position="440"/>
        <end position="453"/>
    </location>
</feature>
<feature type="compositionally biased region" description="Low complexity" evidence="9">
    <location>
        <begin position="88"/>
        <end position="102"/>
    </location>
</feature>
<evidence type="ECO:0000256" key="1">
    <source>
        <dbReference type="ARBA" id="ARBA00000900"/>
    </source>
</evidence>
<reference evidence="12" key="1">
    <citation type="journal article" date="2020" name="Stud. Mycol.">
        <title>101 Dothideomycetes genomes: A test case for predicting lifestyles and emergence of pathogens.</title>
        <authorList>
            <person name="Haridas S."/>
            <person name="Albert R."/>
            <person name="Binder M."/>
            <person name="Bloem J."/>
            <person name="LaButti K."/>
            <person name="Salamov A."/>
            <person name="Andreopoulos B."/>
            <person name="Baker S."/>
            <person name="Barry K."/>
            <person name="Bills G."/>
            <person name="Bluhm B."/>
            <person name="Cannon C."/>
            <person name="Castanera R."/>
            <person name="Culley D."/>
            <person name="Daum C."/>
            <person name="Ezra D."/>
            <person name="Gonzalez J."/>
            <person name="Henrissat B."/>
            <person name="Kuo A."/>
            <person name="Liang C."/>
            <person name="Lipzen A."/>
            <person name="Lutzoni F."/>
            <person name="Magnuson J."/>
            <person name="Mondo S."/>
            <person name="Nolan M."/>
            <person name="Ohm R."/>
            <person name="Pangilinan J."/>
            <person name="Park H.-J."/>
            <person name="Ramirez L."/>
            <person name="Alfaro M."/>
            <person name="Sun H."/>
            <person name="Tritt A."/>
            <person name="Yoshinaga Y."/>
            <person name="Zwiers L.-H."/>
            <person name="Turgeon B."/>
            <person name="Goodwin S."/>
            <person name="Spatafora J."/>
            <person name="Crous P."/>
            <person name="Grigoriev I."/>
        </authorList>
    </citation>
    <scope>NUCLEOTIDE SEQUENCE [LARGE SCALE GENOMIC DNA]</scope>
    <source>
        <strain evidence="12">CECT 20119</strain>
    </source>
</reference>
<evidence type="ECO:0000313" key="11">
    <source>
        <dbReference type="EMBL" id="KAF2225075.1"/>
    </source>
</evidence>
<name>A0A6A6GH85_9PEZI</name>
<accession>A0A6A6GH85</accession>
<keyword evidence="7" id="KW-0862">Zinc</keyword>
<dbReference type="SMART" id="SM00184">
    <property type="entry name" value="RING"/>
    <property type="match status" value="1"/>
</dbReference>
<feature type="region of interest" description="Disordered" evidence="9">
    <location>
        <begin position="43"/>
        <end position="266"/>
    </location>
</feature>
<dbReference type="GO" id="GO:0008270">
    <property type="term" value="F:zinc ion binding"/>
    <property type="evidence" value="ECO:0007669"/>
    <property type="project" value="UniProtKB-KW"/>
</dbReference>
<evidence type="ECO:0000256" key="7">
    <source>
        <dbReference type="ARBA" id="ARBA00022833"/>
    </source>
</evidence>
<dbReference type="GO" id="GO:0016567">
    <property type="term" value="P:protein ubiquitination"/>
    <property type="evidence" value="ECO:0007669"/>
    <property type="project" value="UniProtKB-ARBA"/>
</dbReference>
<dbReference type="PANTHER" id="PTHR45931">
    <property type="entry name" value="SI:CH211-59O9.10"/>
    <property type="match status" value="1"/>
</dbReference>
<dbReference type="Proteomes" id="UP000799538">
    <property type="component" value="Unassembled WGS sequence"/>
</dbReference>
<feature type="compositionally biased region" description="Gly residues" evidence="9">
    <location>
        <begin position="170"/>
        <end position="194"/>
    </location>
</feature>
<dbReference type="Gene3D" id="3.30.40.10">
    <property type="entry name" value="Zinc/RING finger domain, C3HC4 (zinc finger)"/>
    <property type="match status" value="1"/>
</dbReference>
<keyword evidence="6" id="KW-0833">Ubl conjugation pathway</keyword>
<dbReference type="InterPro" id="IPR013083">
    <property type="entry name" value="Znf_RING/FYVE/PHD"/>
</dbReference>
<evidence type="ECO:0000256" key="6">
    <source>
        <dbReference type="ARBA" id="ARBA00022786"/>
    </source>
</evidence>
<feature type="compositionally biased region" description="Gly residues" evidence="9">
    <location>
        <begin position="239"/>
        <end position="249"/>
    </location>
</feature>
<evidence type="ECO:0000256" key="9">
    <source>
        <dbReference type="SAM" id="MobiDB-lite"/>
    </source>
</evidence>
<evidence type="ECO:0000256" key="4">
    <source>
        <dbReference type="ARBA" id="ARBA00022723"/>
    </source>
</evidence>
<proteinExistence type="predicted"/>
<dbReference type="InterPro" id="IPR051834">
    <property type="entry name" value="RING_finger_E3_ligase"/>
</dbReference>
<dbReference type="OrthoDB" id="8062037at2759"/>
<dbReference type="PANTHER" id="PTHR45931:SF3">
    <property type="entry name" value="RING ZINC FINGER-CONTAINING PROTEIN"/>
    <property type="match status" value="1"/>
</dbReference>
<keyword evidence="4" id="KW-0479">Metal-binding</keyword>
<feature type="compositionally biased region" description="Basic and acidic residues" evidence="9">
    <location>
        <begin position="145"/>
        <end position="160"/>
    </location>
</feature>
<dbReference type="EC" id="2.3.2.27" evidence="2"/>
<keyword evidence="5 8" id="KW-0863">Zinc-finger</keyword>
<feature type="compositionally biased region" description="Basic and acidic residues" evidence="9">
    <location>
        <begin position="43"/>
        <end position="60"/>
    </location>
</feature>
<dbReference type="InterPro" id="IPR001841">
    <property type="entry name" value="Znf_RING"/>
</dbReference>
<keyword evidence="12" id="KW-1185">Reference proteome</keyword>
<evidence type="ECO:0000259" key="10">
    <source>
        <dbReference type="PROSITE" id="PS50089"/>
    </source>
</evidence>
<feature type="region of interest" description="Disordered" evidence="9">
    <location>
        <begin position="386"/>
        <end position="467"/>
    </location>
</feature>
<dbReference type="AlphaFoldDB" id="A0A6A6GH85"/>
<comment type="catalytic activity">
    <reaction evidence="1">
        <text>S-ubiquitinyl-[E2 ubiquitin-conjugating enzyme]-L-cysteine + [acceptor protein]-L-lysine = [E2 ubiquitin-conjugating enzyme]-L-cysteine + N(6)-ubiquitinyl-[acceptor protein]-L-lysine.</text>
        <dbReference type="EC" id="2.3.2.27"/>
    </reaction>
</comment>
<evidence type="ECO:0000256" key="2">
    <source>
        <dbReference type="ARBA" id="ARBA00012483"/>
    </source>
</evidence>
<dbReference type="SUPFAM" id="SSF57850">
    <property type="entry name" value="RING/U-box"/>
    <property type="match status" value="1"/>
</dbReference>
<dbReference type="FunFam" id="3.30.40.10:FF:000127">
    <property type="entry name" value="E3 ubiquitin-protein ligase RNF181"/>
    <property type="match status" value="1"/>
</dbReference>
<dbReference type="Pfam" id="PF13639">
    <property type="entry name" value="zf-RING_2"/>
    <property type="match status" value="1"/>
</dbReference>
<dbReference type="PROSITE" id="PS50089">
    <property type="entry name" value="ZF_RING_2"/>
    <property type="match status" value="1"/>
</dbReference>
<organism evidence="11 12">
    <name type="scientific">Elsinoe ampelina</name>
    <dbReference type="NCBI Taxonomy" id="302913"/>
    <lineage>
        <taxon>Eukaryota</taxon>
        <taxon>Fungi</taxon>
        <taxon>Dikarya</taxon>
        <taxon>Ascomycota</taxon>
        <taxon>Pezizomycotina</taxon>
        <taxon>Dothideomycetes</taxon>
        <taxon>Dothideomycetidae</taxon>
        <taxon>Myriangiales</taxon>
        <taxon>Elsinoaceae</taxon>
        <taxon>Elsinoe</taxon>
    </lineage>
</organism>
<dbReference type="GO" id="GO:0061630">
    <property type="term" value="F:ubiquitin protein ligase activity"/>
    <property type="evidence" value="ECO:0007669"/>
    <property type="project" value="UniProtKB-EC"/>
</dbReference>
<evidence type="ECO:0000256" key="5">
    <source>
        <dbReference type="ARBA" id="ARBA00022771"/>
    </source>
</evidence>
<keyword evidence="3" id="KW-0808">Transferase</keyword>
<sequence length="467" mass="49643">MDSSGRQRDIVYCHQCENEWYRDEHGLSCPNCHSDFCEVVEAGHDPREDHPPDLPPRPDDAPDPDEDDIGRYGWRPTPSGASFTYTSPGFQRQQQHGQPEQQGGPGFPPIIGSFASMLGSILGGRPLPTTAQQQQHGQGGPGSPQEHHHGTGRTLGEDNAYRPQSAPGSPGLGGMGGAPGGASGTTVRMGGGPGFHWRITTTTGGTASGPGFPRDANGPQPFNDPHQDLQPFLQMMFGGPPGQHIGGRPGDSLHRGDPFGHGGDPMAMGGPFGPLFAGLLNPAMMRHGDGVYSQEALDRIISQLMEQNASGNAPGPAPAEAIASLPKRDINEKDLGNEGKAECSICMDEVKLGDQVTELPCHHWFHGDCIKAWLGEHDTCPHCRQGIIPKDGPEGSSRARNPNEAPRHDHMWGQGDGSQTNPYVVPESPSRPGNRRRHSSTSGPSGRNNSNDGLFSRMRNAFGGGGA</sequence>
<dbReference type="GO" id="GO:0005634">
    <property type="term" value="C:nucleus"/>
    <property type="evidence" value="ECO:0007669"/>
    <property type="project" value="TreeGrafter"/>
</dbReference>